<dbReference type="EMBL" id="CAWYQH010000107">
    <property type="protein sequence ID" value="CAK8688001.1"/>
    <property type="molecule type" value="Genomic_DNA"/>
</dbReference>
<dbReference type="PANTHER" id="PTHR44324">
    <property type="entry name" value="WD40 REPEAT DOMAIN 95"/>
    <property type="match status" value="1"/>
</dbReference>
<dbReference type="SUPFAM" id="SSF50978">
    <property type="entry name" value="WD40 repeat-like"/>
    <property type="match status" value="1"/>
</dbReference>
<feature type="repeat" description="WD" evidence="4">
    <location>
        <begin position="61"/>
        <end position="86"/>
    </location>
</feature>
<feature type="repeat" description="WD" evidence="4">
    <location>
        <begin position="97"/>
        <end position="138"/>
    </location>
</feature>
<evidence type="ECO:0000256" key="2">
    <source>
        <dbReference type="ARBA" id="ARBA00022574"/>
    </source>
</evidence>
<evidence type="ECO:0000313" key="7">
    <source>
        <dbReference type="Proteomes" id="UP001642483"/>
    </source>
</evidence>
<feature type="repeat" description="WD" evidence="4">
    <location>
        <begin position="188"/>
        <end position="229"/>
    </location>
</feature>
<keyword evidence="2 4" id="KW-0853">WD repeat</keyword>
<dbReference type="InterPro" id="IPR019775">
    <property type="entry name" value="WD40_repeat_CS"/>
</dbReference>
<comment type="caution">
    <text evidence="6">The sequence shown here is derived from an EMBL/GenBank/DDBJ whole genome shotgun (WGS) entry which is preliminary data.</text>
</comment>
<sequence length="917" mass="103654">MKHFNVMYAISMQGLECFVSCSVTDDKSLNFFDITPKVAGTIQEQHISINRSSTFRIRKGVLCLDYDPDWNLIVTGSRDCDVKMWNPFVVDKSSAVLKGHRFAVIQVQVRGGDHQIISVSKDKNIRVWDLRDYSCKQNIHGRNVNLGLLDVSAMYFNKRHKDLILATNLIGVFRPRNPSVSLYKRQKIKTHNKPISSVLYNPIFEQIVTGSDDATICIWDLKTGIKLMQFCAEVDVEITAMAFDPTNRRLATGLHNGSIALWNFNNGACLRRLKKTSNLEITSIVFCKSRIFSAGWDKNITVYNDSYDDESFRKFRRSHGDDVINLAHRKRDSVFASASYDGDIFVWSLDTEDVLVVLNMNESILPIHFGTNSSLGTKLDTYPTKGEIPHNNSEVKKKANAWTSSSVSPTINLPKGEHISSEETHNKKYSTNIGLWLPDYLPWVKERKFCDDSDSSKEYNDDASDLFAKQKKHNNTHANKAINKLHLLQERQSDQNTAVLLAAVSLGLVVAWSIHQKGGLLGYFDATQDKNEAVLAMESDDESELLMTGDSRGYIKMWDITSYCDQRSVLQRRNFFEANATHDSQKSSECCFVDGRFTRPTYIPFDQAPPLRWAIRGHINAVTSIAFMKKKALVATASTDCSVRLWSTLGRYIGTFGQKSLWRLQFPIKEKHLPVAIPEDIRRVGSPTSLRVIKGGCHAQWKQIKNAVNFVGKAGAFFHTVNPLKPKEEIKERFSEVNKILLQEISVKNRTSTSRKNSLTVWLDDSPHSISTATEPHEKIERTYSHLAKEGIQSSVLGQINYKPKKRHKKAQINGGIRWSDKYPIVYCSLPCHEIDPISEPYMPNYIRKKGQSSIKHANTVITRHRTSALPRGISSLERPISSTITKTLSPCSSVSTTTRNTKTLSSISLATTSREL</sequence>
<feature type="region of interest" description="Disordered" evidence="5">
    <location>
        <begin position="386"/>
        <end position="407"/>
    </location>
</feature>
<feature type="repeat" description="WD" evidence="4">
    <location>
        <begin position="316"/>
        <end position="357"/>
    </location>
</feature>
<dbReference type="SMART" id="SM00320">
    <property type="entry name" value="WD40"/>
    <property type="match status" value="8"/>
</dbReference>
<dbReference type="PANTHER" id="PTHR44324:SF6">
    <property type="entry name" value="EF-HAND CALCIUM BINDING DOMAIN 8"/>
    <property type="match status" value="1"/>
</dbReference>
<name>A0ABP0G860_CLALP</name>
<feature type="repeat" description="WD" evidence="4">
    <location>
        <begin position="615"/>
        <end position="647"/>
    </location>
</feature>
<proteinExistence type="predicted"/>
<dbReference type="InterPro" id="IPR020472">
    <property type="entry name" value="WD40_PAC1"/>
</dbReference>
<reference evidence="6 7" key="1">
    <citation type="submission" date="2024-02" db="EMBL/GenBank/DDBJ databases">
        <authorList>
            <person name="Daric V."/>
            <person name="Darras S."/>
        </authorList>
    </citation>
    <scope>NUCLEOTIDE SEQUENCE [LARGE SCALE GENOMIC DNA]</scope>
</reference>
<feature type="repeat" description="WD" evidence="4">
    <location>
        <begin position="238"/>
        <end position="272"/>
    </location>
</feature>
<dbReference type="Pfam" id="PF00400">
    <property type="entry name" value="WD40"/>
    <property type="match status" value="6"/>
</dbReference>
<dbReference type="PROSITE" id="PS00678">
    <property type="entry name" value="WD_REPEATS_1"/>
    <property type="match status" value="3"/>
</dbReference>
<dbReference type="InterPro" id="IPR015943">
    <property type="entry name" value="WD40/YVTN_repeat-like_dom_sf"/>
</dbReference>
<evidence type="ECO:0000313" key="6">
    <source>
        <dbReference type="EMBL" id="CAK8688001.1"/>
    </source>
</evidence>
<dbReference type="InterPro" id="IPR036322">
    <property type="entry name" value="WD40_repeat_dom_sf"/>
</dbReference>
<keyword evidence="7" id="KW-1185">Reference proteome</keyword>
<evidence type="ECO:0000256" key="4">
    <source>
        <dbReference type="PROSITE-ProRule" id="PRU00221"/>
    </source>
</evidence>
<organism evidence="6 7">
    <name type="scientific">Clavelina lepadiformis</name>
    <name type="common">Light-bulb sea squirt</name>
    <name type="synonym">Ascidia lepadiformis</name>
    <dbReference type="NCBI Taxonomy" id="159417"/>
    <lineage>
        <taxon>Eukaryota</taxon>
        <taxon>Metazoa</taxon>
        <taxon>Chordata</taxon>
        <taxon>Tunicata</taxon>
        <taxon>Ascidiacea</taxon>
        <taxon>Aplousobranchia</taxon>
        <taxon>Clavelinidae</taxon>
        <taxon>Clavelina</taxon>
    </lineage>
</organism>
<accession>A0ABP0G860</accession>
<dbReference type="PROSITE" id="PS50082">
    <property type="entry name" value="WD_REPEATS_2"/>
    <property type="match status" value="6"/>
</dbReference>
<dbReference type="InterPro" id="IPR001680">
    <property type="entry name" value="WD40_rpt"/>
</dbReference>
<evidence type="ECO:0000256" key="1">
    <source>
        <dbReference type="ARBA" id="ARBA00014901"/>
    </source>
</evidence>
<dbReference type="Gene3D" id="2.130.10.10">
    <property type="entry name" value="YVTN repeat-like/Quinoprotein amine dehydrogenase"/>
    <property type="match status" value="3"/>
</dbReference>
<evidence type="ECO:0000256" key="5">
    <source>
        <dbReference type="SAM" id="MobiDB-lite"/>
    </source>
</evidence>
<gene>
    <name evidence="6" type="ORF">CVLEPA_LOCUS20043</name>
</gene>
<keyword evidence="3" id="KW-0677">Repeat</keyword>
<dbReference type="Proteomes" id="UP001642483">
    <property type="component" value="Unassembled WGS sequence"/>
</dbReference>
<protein>
    <recommendedName>
        <fullName evidence="1">WD repeat-containing protein on Y chromosome</fullName>
    </recommendedName>
</protein>
<dbReference type="InterPro" id="IPR051242">
    <property type="entry name" value="WD-EF-hand_domain"/>
</dbReference>
<dbReference type="PROSITE" id="PS50294">
    <property type="entry name" value="WD_REPEATS_REGION"/>
    <property type="match status" value="3"/>
</dbReference>
<dbReference type="PRINTS" id="PR00320">
    <property type="entry name" value="GPROTEINBRPT"/>
</dbReference>
<evidence type="ECO:0000256" key="3">
    <source>
        <dbReference type="ARBA" id="ARBA00022737"/>
    </source>
</evidence>